<reference evidence="3" key="1">
    <citation type="submission" date="2016-06" db="EMBL/GenBank/DDBJ databases">
        <authorList>
            <person name="Chen W."/>
            <person name="Hasegawa D.K."/>
        </authorList>
    </citation>
    <scope>NUCLEOTIDE SEQUENCE [LARGE SCALE GENOMIC DNA]</scope>
    <source>
        <strain evidence="3">MEAM1</strain>
    </source>
</reference>
<gene>
    <name evidence="2" type="ORF">BA171_01410</name>
</gene>
<protein>
    <submittedName>
        <fullName evidence="2">Uncharacterized protein</fullName>
    </submittedName>
</protein>
<dbReference type="EMBL" id="CP016303">
    <property type="protein sequence ID" value="ASX26983.1"/>
    <property type="molecule type" value="Genomic_DNA"/>
</dbReference>
<dbReference type="RefSeq" id="WP_029588919.1">
    <property type="nucleotide sequence ID" value="NZ_CP016303.1"/>
</dbReference>
<evidence type="ECO:0000256" key="1">
    <source>
        <dbReference type="SAM" id="MobiDB-lite"/>
    </source>
</evidence>
<dbReference type="Proteomes" id="UP000216438">
    <property type="component" value="Chromosome"/>
</dbReference>
<reference evidence="2 3" key="2">
    <citation type="submission" date="2017-09" db="EMBL/GenBank/DDBJ databases">
        <title>The genome of whitefly Bemisia tabaci, a global crop pest, provides novel insights into virus transmission, host adaptation and insecticide resistance.</title>
        <authorList>
            <person name="Kaur N."/>
            <person name="Kliot A."/>
            <person name="Pinheiro P.V."/>
            <person name="Luan J."/>
            <person name="Zheng Y."/>
            <person name="Liu W."/>
            <person name="Sun H."/>
            <person name="Yang X."/>
            <person name="Xu Y."/>
            <person name="Luo Y."/>
            <person name="Kruse A."/>
            <person name="Fisher T.W."/>
            <person name="Nelson D.R."/>
            <person name="Elimelech M."/>
            <person name="MacCoss M."/>
            <person name="Johnson R."/>
            <person name="Cohen E."/>
            <person name="Hunter W.B."/>
            <person name="Brown J.K."/>
            <person name="Jander G."/>
            <person name="Cilia M."/>
            <person name="Douglas A.E."/>
            <person name="Ghanim M."/>
            <person name="Simmons A.M."/>
            <person name="Wintermantel W.M."/>
            <person name="Ling K.-S."/>
            <person name="Fei Z."/>
        </authorList>
    </citation>
    <scope>NUCLEOTIDE SEQUENCE [LARGE SCALE GENOMIC DNA]</scope>
    <source>
        <strain evidence="2 3">MEAM1</strain>
    </source>
</reference>
<accession>A0A249DZK7</accession>
<feature type="compositionally biased region" description="Polar residues" evidence="1">
    <location>
        <begin position="210"/>
        <end position="224"/>
    </location>
</feature>
<dbReference type="OrthoDB" id="5903948at2"/>
<proteinExistence type="predicted"/>
<dbReference type="AlphaFoldDB" id="A0A249DZK7"/>
<evidence type="ECO:0000313" key="2">
    <source>
        <dbReference type="EMBL" id="ASX26983.1"/>
    </source>
</evidence>
<dbReference type="InterPro" id="IPR009576">
    <property type="entry name" value="Biofilm_formation_YgiB"/>
</dbReference>
<feature type="region of interest" description="Disordered" evidence="1">
    <location>
        <begin position="210"/>
        <end position="230"/>
    </location>
</feature>
<dbReference type="NCBIfam" id="NF008655">
    <property type="entry name" value="PRK11653.1"/>
    <property type="match status" value="1"/>
</dbReference>
<organism evidence="2 3">
    <name type="scientific">Candidatus Hamiltonella defensa</name>
    <name type="common">Bemisia tabaci</name>
    <dbReference type="NCBI Taxonomy" id="672795"/>
    <lineage>
        <taxon>Bacteria</taxon>
        <taxon>Pseudomonadati</taxon>
        <taxon>Pseudomonadota</taxon>
        <taxon>Gammaproteobacteria</taxon>
        <taxon>Enterobacterales</taxon>
        <taxon>Enterobacteriaceae</taxon>
        <taxon>aphid secondary symbionts</taxon>
        <taxon>Candidatus Williamhamiltonella</taxon>
    </lineage>
</organism>
<dbReference type="Pfam" id="PF06693">
    <property type="entry name" value="DUF1190"/>
    <property type="match status" value="1"/>
</dbReference>
<evidence type="ECO:0000313" key="3">
    <source>
        <dbReference type="Proteomes" id="UP000216438"/>
    </source>
</evidence>
<name>A0A249DZK7_9ENTR</name>
<sequence>MKRTHHIHKEKFRKSWRGYRLAPIALSISTVFFLTACEKSDQTVSLYQNADDCSKANPSMNQQCAQAYQAALKEATKTSPKYASREDCVAEFGQSQCTKVTSEQADILATSSTADKNSTAQPQQSGSMWMPLMAGYMMGKMMGGGFNQQPLFTSQSATSPMKDKFVDATGKNYGAATYGRTMNLPKSALAPKPSVTKTITRGGFGQTVAQQASMKQGGVSSKSFSRGAGG</sequence>